<reference evidence="2" key="1">
    <citation type="submission" date="2021-10" db="EMBL/GenBank/DDBJ databases">
        <title>Anaerobic single-cell dispensing facilitates the cultivation of human gut bacteria.</title>
        <authorList>
            <person name="Afrizal A."/>
        </authorList>
    </citation>
    <scope>NUCLEOTIDE SEQUENCE</scope>
    <source>
        <strain evidence="2">CLA-AA-H215</strain>
    </source>
</reference>
<feature type="compositionally biased region" description="Basic and acidic residues" evidence="1">
    <location>
        <begin position="116"/>
        <end position="126"/>
    </location>
</feature>
<feature type="region of interest" description="Disordered" evidence="1">
    <location>
        <begin position="36"/>
        <end position="61"/>
    </location>
</feature>
<protein>
    <submittedName>
        <fullName evidence="2">Stage III sporulation protein AG</fullName>
    </submittedName>
</protein>
<evidence type="ECO:0000256" key="1">
    <source>
        <dbReference type="SAM" id="MobiDB-lite"/>
    </source>
</evidence>
<dbReference type="EMBL" id="JAJEQR010000032">
    <property type="protein sequence ID" value="MCC2231550.1"/>
    <property type="molecule type" value="Genomic_DNA"/>
</dbReference>
<proteinExistence type="predicted"/>
<evidence type="ECO:0000313" key="2">
    <source>
        <dbReference type="EMBL" id="MCC2231550.1"/>
    </source>
</evidence>
<dbReference type="AlphaFoldDB" id="A0AAE3JFK4"/>
<gene>
    <name evidence="2" type="ORF">LKD81_11150</name>
</gene>
<accession>A0AAE3JFK4</accession>
<dbReference type="RefSeq" id="WP_308454071.1">
    <property type="nucleotide sequence ID" value="NZ_JAJEQR010000032.1"/>
</dbReference>
<sequence length="187" mass="20384">MEQKLSFLKNMKKTDKYLILLGVGILVVVLSWPSGSDSAKQSVPDGEKNPISETASAENYEERIESRLEEILSRAEGAGKVEVMVTLKSSEEKIVQEDTSLSTKKSEETDSSGASRKQEEITEGRDTFTFGSGEDPYVLKELAPEIEGILVLADGADRATVKAEIVDAVQALFPLPAHKIKVLKRGS</sequence>
<feature type="region of interest" description="Disordered" evidence="1">
    <location>
        <begin position="94"/>
        <end position="134"/>
    </location>
</feature>
<comment type="caution">
    <text evidence="2">The sequence shown here is derived from an EMBL/GenBank/DDBJ whole genome shotgun (WGS) entry which is preliminary data.</text>
</comment>
<keyword evidence="3" id="KW-1185">Reference proteome</keyword>
<evidence type="ECO:0000313" key="3">
    <source>
        <dbReference type="Proteomes" id="UP001198182"/>
    </source>
</evidence>
<name>A0AAE3JFK4_9FIRM</name>
<organism evidence="2 3">
    <name type="scientific">Hominifimenecus microfluidus</name>
    <dbReference type="NCBI Taxonomy" id="2885348"/>
    <lineage>
        <taxon>Bacteria</taxon>
        <taxon>Bacillati</taxon>
        <taxon>Bacillota</taxon>
        <taxon>Clostridia</taxon>
        <taxon>Lachnospirales</taxon>
        <taxon>Lachnospiraceae</taxon>
        <taxon>Hominifimenecus</taxon>
    </lineage>
</organism>
<dbReference type="Proteomes" id="UP001198182">
    <property type="component" value="Unassembled WGS sequence"/>
</dbReference>